<dbReference type="Proteomes" id="UP001202328">
    <property type="component" value="Unassembled WGS sequence"/>
</dbReference>
<dbReference type="PANTHER" id="PTHR37891:SF1">
    <property type="entry name" value="OS06G0113900 PROTEIN"/>
    <property type="match status" value="1"/>
</dbReference>
<feature type="transmembrane region" description="Helical" evidence="2">
    <location>
        <begin position="200"/>
        <end position="219"/>
    </location>
</feature>
<dbReference type="SUPFAM" id="SSF103473">
    <property type="entry name" value="MFS general substrate transporter"/>
    <property type="match status" value="1"/>
</dbReference>
<feature type="transmembrane region" description="Helical" evidence="2">
    <location>
        <begin position="454"/>
        <end position="474"/>
    </location>
</feature>
<feature type="transmembrane region" description="Helical" evidence="2">
    <location>
        <begin position="225"/>
        <end position="242"/>
    </location>
</feature>
<feature type="transmembrane region" description="Helical" evidence="2">
    <location>
        <begin position="356"/>
        <end position="378"/>
    </location>
</feature>
<name>A0AAD4SD97_9MAGN</name>
<feature type="compositionally biased region" description="Polar residues" evidence="1">
    <location>
        <begin position="1"/>
        <end position="30"/>
    </location>
</feature>
<feature type="transmembrane region" description="Helical" evidence="2">
    <location>
        <begin position="486"/>
        <end position="508"/>
    </location>
</feature>
<sequence length="565" mass="62070">MESTKTTGTSDMGNSSTPPDVTSAPPSSEHTTVEVVLSDRQHLAGVTPYHRPDITPDVRIAPVKRRRTTSVFHGTEELPTNFEIYTWYLYGLCSYFILTFVIPLLFPLIISQVVSSSPSSSASHLQARNLESFKENLHCRVNEMNLYNGLTQPSIKVLNSKFSPLEWTALSWGIGIVLVSPILFYLSPYLDHGPRLLQKLIFTGAILIGSLSCLPVGFFKVKWIFIPYTIAIVIGNVVSTAFETRHLGLMVRGFFMGSSVQKNQFHESKNIVTSLSLYGTAAGCVAAAAFSAFTYHMLHYTEKLTSLWVVSIFSGLLWFIGTVHALSANRPSSATTPASTTTRTTHLLSIFRFPHAIGSLISVLISSFTSTCIFMGGLHYVVGQLCVKPVFLLFLFLIYFIFPLFSLPLFHPLQLVMKTDAVRMQFLGFFVSAITSGSGFYFNNKNWNHVHLSILVAFQSLSVGVLHAFGRVLLLDCTPPNKEGVFSVWFAWTRAVGTCIGFIVSSAFFDKVGITFGITFCSVIAGMIVLVLGKVSHFSGAVAAGHVVEEEENAVMSEKGSPDDA</sequence>
<dbReference type="EMBL" id="JAJJMB010011750">
    <property type="protein sequence ID" value="KAI3900028.1"/>
    <property type="molecule type" value="Genomic_DNA"/>
</dbReference>
<feature type="transmembrane region" description="Helical" evidence="2">
    <location>
        <begin position="275"/>
        <end position="295"/>
    </location>
</feature>
<proteinExistence type="predicted"/>
<comment type="caution">
    <text evidence="3">The sequence shown here is derived from an EMBL/GenBank/DDBJ whole genome shotgun (WGS) entry which is preliminary data.</text>
</comment>
<accession>A0AAD4SD97</accession>
<keyword evidence="2" id="KW-0812">Transmembrane</keyword>
<keyword evidence="2" id="KW-0472">Membrane</keyword>
<organism evidence="3 4">
    <name type="scientific">Papaver atlanticum</name>
    <dbReference type="NCBI Taxonomy" id="357466"/>
    <lineage>
        <taxon>Eukaryota</taxon>
        <taxon>Viridiplantae</taxon>
        <taxon>Streptophyta</taxon>
        <taxon>Embryophyta</taxon>
        <taxon>Tracheophyta</taxon>
        <taxon>Spermatophyta</taxon>
        <taxon>Magnoliopsida</taxon>
        <taxon>Ranunculales</taxon>
        <taxon>Papaveraceae</taxon>
        <taxon>Papaveroideae</taxon>
        <taxon>Papaver</taxon>
    </lineage>
</organism>
<feature type="transmembrane region" description="Helical" evidence="2">
    <location>
        <begin position="87"/>
        <end position="110"/>
    </location>
</feature>
<feature type="region of interest" description="Disordered" evidence="1">
    <location>
        <begin position="1"/>
        <end position="31"/>
    </location>
</feature>
<feature type="transmembrane region" description="Helical" evidence="2">
    <location>
        <begin position="390"/>
        <end position="410"/>
    </location>
</feature>
<dbReference type="AlphaFoldDB" id="A0AAD4SD97"/>
<reference evidence="3" key="1">
    <citation type="submission" date="2022-04" db="EMBL/GenBank/DDBJ databases">
        <title>A functionally conserved STORR gene fusion in Papaver species that diverged 16.8 million years ago.</title>
        <authorList>
            <person name="Catania T."/>
        </authorList>
    </citation>
    <scope>NUCLEOTIDE SEQUENCE</scope>
    <source>
        <strain evidence="3">S-188037</strain>
    </source>
</reference>
<gene>
    <name evidence="3" type="ORF">MKW98_000928</name>
</gene>
<evidence type="ECO:0000256" key="2">
    <source>
        <dbReference type="SAM" id="Phobius"/>
    </source>
</evidence>
<feature type="transmembrane region" description="Helical" evidence="2">
    <location>
        <begin position="169"/>
        <end position="188"/>
    </location>
</feature>
<protein>
    <submittedName>
        <fullName evidence="3">Uncharacterized protein</fullName>
    </submittedName>
</protein>
<feature type="transmembrane region" description="Helical" evidence="2">
    <location>
        <begin position="422"/>
        <end position="442"/>
    </location>
</feature>
<evidence type="ECO:0000256" key="1">
    <source>
        <dbReference type="SAM" id="MobiDB-lite"/>
    </source>
</evidence>
<dbReference type="InterPro" id="IPR036259">
    <property type="entry name" value="MFS_trans_sf"/>
</dbReference>
<keyword evidence="4" id="KW-1185">Reference proteome</keyword>
<evidence type="ECO:0000313" key="3">
    <source>
        <dbReference type="EMBL" id="KAI3900028.1"/>
    </source>
</evidence>
<feature type="transmembrane region" description="Helical" evidence="2">
    <location>
        <begin position="514"/>
        <end position="532"/>
    </location>
</feature>
<evidence type="ECO:0000313" key="4">
    <source>
        <dbReference type="Proteomes" id="UP001202328"/>
    </source>
</evidence>
<dbReference type="PANTHER" id="PTHR37891">
    <property type="entry name" value="OS06G0113900 PROTEIN"/>
    <property type="match status" value="1"/>
</dbReference>
<feature type="transmembrane region" description="Helical" evidence="2">
    <location>
        <begin position="307"/>
        <end position="326"/>
    </location>
</feature>
<keyword evidence="2" id="KW-1133">Transmembrane helix</keyword>